<reference evidence="5" key="2">
    <citation type="submission" date="2016-04" db="UniProtKB">
        <authorList>
            <consortium name="EnsemblMetazoa"/>
        </authorList>
    </citation>
    <scope>IDENTIFICATION</scope>
</reference>
<dbReference type="InterPro" id="IPR000566">
    <property type="entry name" value="Lipocln_cytosolic_FA-bd_dom"/>
</dbReference>
<dbReference type="EMBL" id="ADTU01006917">
    <property type="status" value="NOT_ANNOTATED_CDS"/>
    <property type="molecule type" value="Genomic_DNA"/>
</dbReference>
<evidence type="ECO:0000259" key="4">
    <source>
        <dbReference type="PROSITE" id="PS00214"/>
    </source>
</evidence>
<sequence length="135" mass="15378">MVQIVGKYQFVSSENFEDYIKNLGKGELINTFLQTTPIVEIQQNGDQWVVVVTISQDKTITTTFKLGEVYDEQLPTPGLILKNVTTKESNGFRIESTLPTGILAIRNYEFTDTEMIVHLSSNESDIQAKRIYKRL</sequence>
<dbReference type="SUPFAM" id="SSF50814">
    <property type="entry name" value="Lipocalins"/>
    <property type="match status" value="1"/>
</dbReference>
<keyword evidence="2" id="KW-0446">Lipid-binding</keyword>
<proteinExistence type="inferred from homology"/>
<comment type="similarity">
    <text evidence="1 3">Belongs to the calycin superfamily. Fatty-acid binding protein (FABP) family.</text>
</comment>
<dbReference type="PROSITE" id="PS00214">
    <property type="entry name" value="FABP"/>
    <property type="match status" value="1"/>
</dbReference>
<dbReference type="PANTHER" id="PTHR11955">
    <property type="entry name" value="FATTY ACID BINDING PROTEIN"/>
    <property type="match status" value="1"/>
</dbReference>
<organism evidence="5 6">
    <name type="scientific">Atta cephalotes</name>
    <name type="common">Leafcutter ant</name>
    <dbReference type="NCBI Taxonomy" id="12957"/>
    <lineage>
        <taxon>Eukaryota</taxon>
        <taxon>Metazoa</taxon>
        <taxon>Ecdysozoa</taxon>
        <taxon>Arthropoda</taxon>
        <taxon>Hexapoda</taxon>
        <taxon>Insecta</taxon>
        <taxon>Pterygota</taxon>
        <taxon>Neoptera</taxon>
        <taxon>Endopterygota</taxon>
        <taxon>Hymenoptera</taxon>
        <taxon>Apocrita</taxon>
        <taxon>Aculeata</taxon>
        <taxon>Formicoidea</taxon>
        <taxon>Formicidae</taxon>
        <taxon>Myrmicinae</taxon>
        <taxon>Atta</taxon>
    </lineage>
</organism>
<dbReference type="OrthoDB" id="412780at2759"/>
<evidence type="ECO:0000256" key="2">
    <source>
        <dbReference type="ARBA" id="ARBA00023121"/>
    </source>
</evidence>
<dbReference type="STRING" id="12957.A0A158P1Y8"/>
<accession>A0A158P1Y8</accession>
<evidence type="ECO:0000256" key="3">
    <source>
        <dbReference type="RuleBase" id="RU003696"/>
    </source>
</evidence>
<evidence type="ECO:0000256" key="1">
    <source>
        <dbReference type="ARBA" id="ARBA00008390"/>
    </source>
</evidence>
<keyword evidence="6" id="KW-1185">Reference proteome</keyword>
<dbReference type="Gene3D" id="2.40.128.20">
    <property type="match status" value="1"/>
</dbReference>
<feature type="domain" description="Cytosolic fatty-acid binding proteins" evidence="4">
    <location>
        <begin position="6"/>
        <end position="23"/>
    </location>
</feature>
<reference evidence="6" key="1">
    <citation type="journal article" date="2011" name="PLoS Genet.">
        <title>The genome sequence of the leaf-cutter ant Atta cephalotes reveals insights into its obligate symbiotic lifestyle.</title>
        <authorList>
            <person name="Suen G."/>
            <person name="Teiling C."/>
            <person name="Li L."/>
            <person name="Holt C."/>
            <person name="Abouheif E."/>
            <person name="Bornberg-Bauer E."/>
            <person name="Bouffard P."/>
            <person name="Caldera E.J."/>
            <person name="Cash E."/>
            <person name="Cavanaugh A."/>
            <person name="Denas O."/>
            <person name="Elhaik E."/>
            <person name="Fave M.J."/>
            <person name="Gadau J."/>
            <person name="Gibson J.D."/>
            <person name="Graur D."/>
            <person name="Grubbs K.J."/>
            <person name="Hagen D.E."/>
            <person name="Harkins T.T."/>
            <person name="Helmkampf M."/>
            <person name="Hu H."/>
            <person name="Johnson B.R."/>
            <person name="Kim J."/>
            <person name="Marsh S.E."/>
            <person name="Moeller J.A."/>
            <person name="Munoz-Torres M.C."/>
            <person name="Murphy M.C."/>
            <person name="Naughton M.C."/>
            <person name="Nigam S."/>
            <person name="Overson R."/>
            <person name="Rajakumar R."/>
            <person name="Reese J.T."/>
            <person name="Scott J.J."/>
            <person name="Smith C.R."/>
            <person name="Tao S."/>
            <person name="Tsutsui N.D."/>
            <person name="Viljakainen L."/>
            <person name="Wissler L."/>
            <person name="Yandell M.D."/>
            <person name="Zimmer F."/>
            <person name="Taylor J."/>
            <person name="Slater S.C."/>
            <person name="Clifton S.W."/>
            <person name="Warren W.C."/>
            <person name="Elsik C.G."/>
            <person name="Smith C.D."/>
            <person name="Weinstock G.M."/>
            <person name="Gerardo N.M."/>
            <person name="Currie C.R."/>
        </authorList>
    </citation>
    <scope>NUCLEOTIDE SEQUENCE [LARGE SCALE GENOMIC DNA]</scope>
</reference>
<gene>
    <name evidence="5" type="primary">105627123</name>
</gene>
<dbReference type="InParanoid" id="A0A158P1Y8"/>
<dbReference type="InterPro" id="IPR012674">
    <property type="entry name" value="Calycin"/>
</dbReference>
<dbReference type="GO" id="GO:0008289">
    <property type="term" value="F:lipid binding"/>
    <property type="evidence" value="ECO:0007669"/>
    <property type="project" value="UniProtKB-KW"/>
</dbReference>
<dbReference type="Pfam" id="PF00061">
    <property type="entry name" value="Lipocalin"/>
    <property type="match status" value="1"/>
</dbReference>
<dbReference type="Proteomes" id="UP000005205">
    <property type="component" value="Unassembled WGS sequence"/>
</dbReference>
<protein>
    <recommendedName>
        <fullName evidence="4">Cytosolic fatty-acid binding proteins domain-containing protein</fullName>
    </recommendedName>
</protein>
<dbReference type="PRINTS" id="PR00178">
    <property type="entry name" value="FATTYACIDBP"/>
</dbReference>
<keyword evidence="3" id="KW-0813">Transport</keyword>
<name>A0A158P1Y8_ATTCE</name>
<dbReference type="KEGG" id="acep:105627123"/>
<evidence type="ECO:0000313" key="6">
    <source>
        <dbReference type="Proteomes" id="UP000005205"/>
    </source>
</evidence>
<dbReference type="EnsemblMetazoa" id="XM_012208406.1">
    <property type="protein sequence ID" value="XP_012063796.1"/>
    <property type="gene ID" value="LOC105627123"/>
</dbReference>
<dbReference type="AlphaFoldDB" id="A0A158P1Y8"/>
<dbReference type="InterPro" id="IPR000463">
    <property type="entry name" value="Fatty_acid-bd"/>
</dbReference>
<evidence type="ECO:0000313" key="5">
    <source>
        <dbReference type="EnsemblMetazoa" id="XP_012063796.1"/>
    </source>
</evidence>
<dbReference type="InterPro" id="IPR031259">
    <property type="entry name" value="ILBP"/>
</dbReference>